<dbReference type="InterPro" id="IPR036220">
    <property type="entry name" value="UDP-Glc/GDP-Man_DH_C_sf"/>
</dbReference>
<comment type="similarity">
    <text evidence="5">Belongs to the UDP-glucose/GDP-mannose dehydrogenase family.</text>
</comment>
<organism evidence="8 9">
    <name type="scientific">Candidatus Syntropharchaeum caldarium</name>
    <dbReference type="NCBI Taxonomy" id="1838285"/>
    <lineage>
        <taxon>Archaea</taxon>
        <taxon>Methanobacteriati</taxon>
        <taxon>Methanobacteriota</taxon>
        <taxon>Stenosarchaea group</taxon>
        <taxon>Methanomicrobia</taxon>
        <taxon>Methanosarcinales</taxon>
        <taxon>ANME-2 cluster</taxon>
        <taxon>Candidatus Syntropharchaeum</taxon>
    </lineage>
</organism>
<evidence type="ECO:0000256" key="1">
    <source>
        <dbReference type="ARBA" id="ARBA00012935"/>
    </source>
</evidence>
<gene>
    <name evidence="8" type="ORF">SCAL_001044</name>
</gene>
<feature type="domain" description="UDP-glucose/GDP-mannose dehydrogenase N-terminal" evidence="7">
    <location>
        <begin position="1"/>
        <end position="179"/>
    </location>
</feature>
<protein>
    <recommendedName>
        <fullName evidence="2">UDP-N-acetyl-D-mannosamine dehydrogenase</fullName>
        <ecNumber evidence="1">1.1.1.336</ecNumber>
    </recommendedName>
    <alternativeName>
        <fullName evidence="3">UDP-ManNAc 6-dehydrogenase</fullName>
    </alternativeName>
</protein>
<evidence type="ECO:0000259" key="6">
    <source>
        <dbReference type="Pfam" id="PF00984"/>
    </source>
</evidence>
<sequence>MKIAVIGLGKAGLPLAAVIADGGFEVIGVDVDTARCKDINNGINPIPEESGLDELIRIHGGERLFATPDYDDARGCDAYVVIVPLFLDKNVNPDFSILERAFRSVGKILKKGDIVVLETTVPPMTTATLAKRWLEDASELSIDSGEFYLAHSPERIMTGVSISRLKEFPKIIGGVNRDSGIRAFNLYKGFIPHLHLVSSSGVAEFIKVIEGCYRDVNIALANELLKIADELGIDFYESRAYANHDYCDIHLPSTGVGGHCIPVYPWFLIKAMEEREKFDRSNLLRTSRTLNDQMIYYWAEKILLACMKLNKPLSDVKICINGITFRDGVKELYHSRNLALTRLLMEKGLNVGVYDELFTREEIENMGLKSCEVEEADLVFNTFSLELTTKEVT</sequence>
<dbReference type="EC" id="1.1.1.336" evidence="1"/>
<dbReference type="SUPFAM" id="SSF52413">
    <property type="entry name" value="UDP-glucose/GDP-mannose dehydrogenase C-terminal domain"/>
    <property type="match status" value="1"/>
</dbReference>
<dbReference type="AlphaFoldDB" id="A0A1F2P8K4"/>
<reference evidence="8" key="1">
    <citation type="submission" date="2016-05" db="EMBL/GenBank/DDBJ databases">
        <title>Microbial consortia oxidize butane by reversing methanogenesis.</title>
        <authorList>
            <person name="Laso-Perez R."/>
            <person name="Richter M."/>
            <person name="Wegener G."/>
            <person name="Musat F."/>
        </authorList>
    </citation>
    <scope>NUCLEOTIDE SEQUENCE [LARGE SCALE GENOMIC DNA]</scope>
    <source>
        <strain evidence="8">BOX2</strain>
    </source>
</reference>
<evidence type="ECO:0000313" key="8">
    <source>
        <dbReference type="EMBL" id="OFV67669.1"/>
    </source>
</evidence>
<evidence type="ECO:0000313" key="9">
    <source>
        <dbReference type="Proteomes" id="UP000186940"/>
    </source>
</evidence>
<dbReference type="PANTHER" id="PTHR43491">
    <property type="entry name" value="UDP-N-ACETYL-D-MANNOSAMINE DEHYDROGENASE"/>
    <property type="match status" value="1"/>
</dbReference>
<comment type="catalytic activity">
    <reaction evidence="4">
        <text>UDP-N-acetyl-alpha-D-mannosamine + 2 NAD(+) + H2O = UDP-N-acetyl-alpha-D-mannosaminouronate + 2 NADH + 3 H(+)</text>
        <dbReference type="Rhea" id="RHEA:25780"/>
        <dbReference type="ChEBI" id="CHEBI:15377"/>
        <dbReference type="ChEBI" id="CHEBI:15378"/>
        <dbReference type="ChEBI" id="CHEBI:57540"/>
        <dbReference type="ChEBI" id="CHEBI:57945"/>
        <dbReference type="ChEBI" id="CHEBI:68623"/>
        <dbReference type="ChEBI" id="CHEBI:70731"/>
        <dbReference type="EC" id="1.1.1.336"/>
    </reaction>
</comment>
<dbReference type="InterPro" id="IPR014026">
    <property type="entry name" value="UDP-Glc/GDP-Man_DH_dimer"/>
</dbReference>
<dbReference type="InterPro" id="IPR001732">
    <property type="entry name" value="UDP-Glc/GDP-Man_DH_N"/>
</dbReference>
<dbReference type="InterPro" id="IPR028359">
    <property type="entry name" value="UDP_ManNAc/GlcNAc_DH"/>
</dbReference>
<dbReference type="STRING" id="1838285.SCAL_001044"/>
<dbReference type="PIRSF" id="PIRSF000124">
    <property type="entry name" value="UDPglc_GDPman_dh"/>
    <property type="match status" value="1"/>
</dbReference>
<dbReference type="InterPro" id="IPR017476">
    <property type="entry name" value="UDP-Glc/GDP-Man"/>
</dbReference>
<evidence type="ECO:0000256" key="5">
    <source>
        <dbReference type="PIRNR" id="PIRNR000124"/>
    </source>
</evidence>
<evidence type="ECO:0000259" key="7">
    <source>
        <dbReference type="Pfam" id="PF03721"/>
    </source>
</evidence>
<dbReference type="Pfam" id="PF00984">
    <property type="entry name" value="UDPG_MGDP_dh"/>
    <property type="match status" value="1"/>
</dbReference>
<dbReference type="NCBIfam" id="TIGR03026">
    <property type="entry name" value="NDP-sugDHase"/>
    <property type="match status" value="1"/>
</dbReference>
<keyword evidence="9" id="KW-1185">Reference proteome</keyword>
<evidence type="ECO:0000256" key="3">
    <source>
        <dbReference type="ARBA" id="ARBA00030172"/>
    </source>
</evidence>
<proteinExistence type="inferred from homology"/>
<dbReference type="PIRSF" id="PIRSF500136">
    <property type="entry name" value="UDP_ManNAc_DH"/>
    <property type="match status" value="1"/>
</dbReference>
<accession>A0A1F2P8K4</accession>
<name>A0A1F2P8K4_9EURY</name>
<dbReference type="GO" id="GO:0051287">
    <property type="term" value="F:NAD binding"/>
    <property type="evidence" value="ECO:0007669"/>
    <property type="project" value="InterPro"/>
</dbReference>
<dbReference type="InterPro" id="IPR008927">
    <property type="entry name" value="6-PGluconate_DH-like_C_sf"/>
</dbReference>
<dbReference type="Gene3D" id="3.40.50.720">
    <property type="entry name" value="NAD(P)-binding Rossmann-like Domain"/>
    <property type="match status" value="2"/>
</dbReference>
<dbReference type="SUPFAM" id="SSF51735">
    <property type="entry name" value="NAD(P)-binding Rossmann-fold domains"/>
    <property type="match status" value="1"/>
</dbReference>
<dbReference type="Proteomes" id="UP000186940">
    <property type="component" value="Unassembled WGS sequence"/>
</dbReference>
<dbReference type="Pfam" id="PF03721">
    <property type="entry name" value="UDPG_MGDP_dh_N"/>
    <property type="match status" value="1"/>
</dbReference>
<dbReference type="GO" id="GO:0089714">
    <property type="term" value="F:UDP-N-acetyl-D-mannosamine dehydrogenase activity"/>
    <property type="evidence" value="ECO:0007669"/>
    <property type="project" value="UniProtKB-EC"/>
</dbReference>
<dbReference type="InterPro" id="IPR036291">
    <property type="entry name" value="NAD(P)-bd_dom_sf"/>
</dbReference>
<comment type="caution">
    <text evidence="8">The sequence shown here is derived from an EMBL/GenBank/DDBJ whole genome shotgun (WGS) entry which is preliminary data.</text>
</comment>
<evidence type="ECO:0000256" key="2">
    <source>
        <dbReference type="ARBA" id="ARBA00016796"/>
    </source>
</evidence>
<dbReference type="EMBL" id="LYOS01000003">
    <property type="protein sequence ID" value="OFV67669.1"/>
    <property type="molecule type" value="Genomic_DNA"/>
</dbReference>
<dbReference type="PANTHER" id="PTHR43491:SF5">
    <property type="entry name" value="UDP-N-ACETYL-D-MANNOSAMINE DEHYDROGENASE"/>
    <property type="match status" value="1"/>
</dbReference>
<dbReference type="GO" id="GO:0000271">
    <property type="term" value="P:polysaccharide biosynthetic process"/>
    <property type="evidence" value="ECO:0007669"/>
    <property type="project" value="InterPro"/>
</dbReference>
<dbReference type="SUPFAM" id="SSF48179">
    <property type="entry name" value="6-phosphogluconate dehydrogenase C-terminal domain-like"/>
    <property type="match status" value="1"/>
</dbReference>
<dbReference type="GO" id="GO:0016628">
    <property type="term" value="F:oxidoreductase activity, acting on the CH-CH group of donors, NAD or NADP as acceptor"/>
    <property type="evidence" value="ECO:0007669"/>
    <property type="project" value="InterPro"/>
</dbReference>
<evidence type="ECO:0000256" key="4">
    <source>
        <dbReference type="ARBA" id="ARBA00049130"/>
    </source>
</evidence>
<feature type="domain" description="UDP-glucose/GDP-mannose dehydrogenase dimerisation" evidence="6">
    <location>
        <begin position="202"/>
        <end position="292"/>
    </location>
</feature>